<comment type="caution">
    <text evidence="1">The sequence shown here is derived from an EMBL/GenBank/DDBJ whole genome shotgun (WGS) entry which is preliminary data.</text>
</comment>
<dbReference type="RefSeq" id="WP_203528211.1">
    <property type="nucleotide sequence ID" value="NZ_CP083370.1"/>
</dbReference>
<dbReference type="SUPFAM" id="SSF50494">
    <property type="entry name" value="Trypsin-like serine proteases"/>
    <property type="match status" value="1"/>
</dbReference>
<dbReference type="InterPro" id="IPR009003">
    <property type="entry name" value="Peptidase_S1_PA"/>
</dbReference>
<keyword evidence="2" id="KW-1185">Reference proteome</keyword>
<dbReference type="Proteomes" id="UP000744980">
    <property type="component" value="Unassembled WGS sequence"/>
</dbReference>
<dbReference type="InterPro" id="IPR043504">
    <property type="entry name" value="Peptidase_S1_PA_chymotrypsin"/>
</dbReference>
<reference evidence="1 2" key="1">
    <citation type="submission" date="2020-01" db="EMBL/GenBank/DDBJ databases">
        <title>Draft genome assembly of Ensifer adhaerens T173.</title>
        <authorList>
            <person name="Craig J.E."/>
            <person name="Stinchcombe J.R."/>
        </authorList>
    </citation>
    <scope>NUCLEOTIDE SEQUENCE [LARGE SCALE GENOMIC DNA]</scope>
    <source>
        <strain evidence="1 2">T173</strain>
    </source>
</reference>
<dbReference type="Gene3D" id="2.40.10.10">
    <property type="entry name" value="Trypsin-like serine proteases"/>
    <property type="match status" value="1"/>
</dbReference>
<dbReference type="Pfam" id="PF13365">
    <property type="entry name" value="Trypsin_2"/>
    <property type="match status" value="1"/>
</dbReference>
<gene>
    <name evidence="1" type="ORF">GFB56_15585</name>
</gene>
<protein>
    <recommendedName>
        <fullName evidence="3">Serine protease</fullName>
    </recommendedName>
</protein>
<evidence type="ECO:0000313" key="2">
    <source>
        <dbReference type="Proteomes" id="UP000744980"/>
    </source>
</evidence>
<dbReference type="AlphaFoldDB" id="A0AAW4FMY8"/>
<accession>A0AAW4FMY8</accession>
<evidence type="ECO:0000313" key="1">
    <source>
        <dbReference type="EMBL" id="MBM3092227.1"/>
    </source>
</evidence>
<name>A0AAW4FMY8_9HYPH</name>
<sequence length="203" mass="21160">MPLPLPLTYHNAAINESSAGTGFLIKRGEECWLLTCLHIFNGLTVIPTSFEIPEGAALSVLGTDIKITVAGDKPRSQIAYDPSDRTFFDVISVKLTEVEAQALSSFSFFDADAIVPPEVGQSVSTVGFPGISGGPMSPVKITHKITKVHGASIVLSKPSSPGLSGAPAVTKNGLVGIVHGDVSAHYTNGLVLSLSALQPVLLK</sequence>
<evidence type="ECO:0008006" key="3">
    <source>
        <dbReference type="Google" id="ProtNLM"/>
    </source>
</evidence>
<organism evidence="1 2">
    <name type="scientific">Ensifer canadensis</name>
    <dbReference type="NCBI Taxonomy" id="555315"/>
    <lineage>
        <taxon>Bacteria</taxon>
        <taxon>Pseudomonadati</taxon>
        <taxon>Pseudomonadota</taxon>
        <taxon>Alphaproteobacteria</taxon>
        <taxon>Hyphomicrobiales</taxon>
        <taxon>Rhizobiaceae</taxon>
        <taxon>Sinorhizobium/Ensifer group</taxon>
        <taxon>Ensifer</taxon>
    </lineage>
</organism>
<proteinExistence type="predicted"/>
<dbReference type="EMBL" id="WXFA01000008">
    <property type="protein sequence ID" value="MBM3092227.1"/>
    <property type="molecule type" value="Genomic_DNA"/>
</dbReference>